<gene>
    <name evidence="1" type="ORF">LCGC14_0195040</name>
</gene>
<organism evidence="1">
    <name type="scientific">marine sediment metagenome</name>
    <dbReference type="NCBI Taxonomy" id="412755"/>
    <lineage>
        <taxon>unclassified sequences</taxon>
        <taxon>metagenomes</taxon>
        <taxon>ecological metagenomes</taxon>
    </lineage>
</organism>
<proteinExistence type="predicted"/>
<accession>A0A0F9X498</accession>
<name>A0A0F9X498_9ZZZZ</name>
<protein>
    <submittedName>
        <fullName evidence="1">Uncharacterized protein</fullName>
    </submittedName>
</protein>
<sequence>MKNTLGGKNMAKEKLKETLSFIIQETMNILENDYGITELKNLGFKTAEDIAERIYKN</sequence>
<dbReference type="AlphaFoldDB" id="A0A0F9X498"/>
<reference evidence="1" key="1">
    <citation type="journal article" date="2015" name="Nature">
        <title>Complex archaea that bridge the gap between prokaryotes and eukaryotes.</title>
        <authorList>
            <person name="Spang A."/>
            <person name="Saw J.H."/>
            <person name="Jorgensen S.L."/>
            <person name="Zaremba-Niedzwiedzka K."/>
            <person name="Martijn J."/>
            <person name="Lind A.E."/>
            <person name="van Eijk R."/>
            <person name="Schleper C."/>
            <person name="Guy L."/>
            <person name="Ettema T.J."/>
        </authorList>
    </citation>
    <scope>NUCLEOTIDE SEQUENCE</scope>
</reference>
<evidence type="ECO:0000313" key="1">
    <source>
        <dbReference type="EMBL" id="KKN93671.1"/>
    </source>
</evidence>
<dbReference type="EMBL" id="LAZR01000084">
    <property type="protein sequence ID" value="KKN93671.1"/>
    <property type="molecule type" value="Genomic_DNA"/>
</dbReference>
<comment type="caution">
    <text evidence="1">The sequence shown here is derived from an EMBL/GenBank/DDBJ whole genome shotgun (WGS) entry which is preliminary data.</text>
</comment>